<dbReference type="OrthoDB" id="10260794at2759"/>
<dbReference type="KEGG" id="uma:UMAG_05454"/>
<dbReference type="AlphaFoldDB" id="A0A0D1BWX5"/>
<dbReference type="InterPro" id="IPR052584">
    <property type="entry name" value="U2_snRNP_Complex_Component"/>
</dbReference>
<dbReference type="STRING" id="237631.A0A0D1BWX5"/>
<feature type="region of interest" description="Disordered" evidence="1">
    <location>
        <begin position="595"/>
        <end position="617"/>
    </location>
</feature>
<feature type="compositionally biased region" description="Low complexity" evidence="1">
    <location>
        <begin position="441"/>
        <end position="452"/>
    </location>
</feature>
<evidence type="ECO:0000259" key="2">
    <source>
        <dbReference type="SMART" id="SM00581"/>
    </source>
</evidence>
<feature type="compositionally biased region" description="Polar residues" evidence="1">
    <location>
        <begin position="1"/>
        <end position="16"/>
    </location>
</feature>
<feature type="compositionally biased region" description="Low complexity" evidence="1">
    <location>
        <begin position="44"/>
        <end position="65"/>
    </location>
</feature>
<dbReference type="Pfam" id="PF04046">
    <property type="entry name" value="PSP"/>
    <property type="match status" value="1"/>
</dbReference>
<protein>
    <submittedName>
        <fullName evidence="3">Splicing factor 3b, subunit 2</fullName>
    </submittedName>
</protein>
<dbReference type="VEuPathDB" id="FungiDB:UMAG_05454"/>
<dbReference type="SMART" id="SM00581">
    <property type="entry name" value="PSP"/>
    <property type="match status" value="1"/>
</dbReference>
<dbReference type="FunCoup" id="A0A0D1BWX5">
    <property type="interactions" value="128"/>
</dbReference>
<dbReference type="GO" id="GO:0005684">
    <property type="term" value="C:U2-type spliceosomal complex"/>
    <property type="evidence" value="ECO:0000318"/>
    <property type="project" value="GO_Central"/>
</dbReference>
<accession>A0A0D1BWX5</accession>
<feature type="compositionally biased region" description="Basic residues" evidence="1">
    <location>
        <begin position="33"/>
        <end position="43"/>
    </location>
</feature>
<dbReference type="Pfam" id="PF04037">
    <property type="entry name" value="DUF382"/>
    <property type="match status" value="1"/>
</dbReference>
<sequence>MTINSVAGPSNAHTISNTNANARANGGAPLSKNAKRRLKKKQQHQQPESSGSSYSIPRSSTSTSTLKQTVQVSYDDDDAPTETTSIIDQAAHLHIDPDSETYKAFSSVLSRYQPHAVTLQQQTASKGEIIYSDDDIESDEHDSTRDDSHADSAAAAHSSLHLSKRKQKKLQRLTVAELKQLVSKPEVVEWTDVTSDDPRLLVHLKCVRNSVPIPPHWANKRDYLQNKRGIEKPAYQLPSYIAETGIATIKDALNEKEADYTLKQKTRDRVQPKMGKIEIDYQKLYDAFFKFQSKPSLSMYGDVYYEGKDFETKYKDKRPGQLSSELIEALSIPPLAPPPWLIAMQRYGPPPSYPHLQIPGLNAPIPQGATWGFHPGGWGRPPVDEYGQPLYANVLANPSDTIDDDLIDRVDKQPWGALQPEQSDHEDDDDDDDDQVHDDVQQAQGAASPSAQLDVSGLQSVSSAAGIETPMFTELRKHTRDDKDSNGQSVAPPTLYQVVPERSAVAGAGAGQLMASERVYDLSSAQQPTTRVGVLGAEHRRGTKRDSDAVHVSIDPEELHAESDLAARYDAERRNHSASRFAAYTDDQHAITHLRHQLQKQRSTDHHSRPNPHNPAS</sequence>
<dbReference type="PANTHER" id="PTHR12785:SF6">
    <property type="entry name" value="SPLICING FACTOR 3B SUBUNIT 2"/>
    <property type="match status" value="1"/>
</dbReference>
<dbReference type="Proteomes" id="UP000000561">
    <property type="component" value="Chromosome 18"/>
</dbReference>
<evidence type="ECO:0000256" key="1">
    <source>
        <dbReference type="SAM" id="MobiDB-lite"/>
    </source>
</evidence>
<gene>
    <name evidence="3" type="ORF">UMAG_05454</name>
</gene>
<dbReference type="GO" id="GO:0071013">
    <property type="term" value="C:catalytic step 2 spliceosome"/>
    <property type="evidence" value="ECO:0000318"/>
    <property type="project" value="GO_Central"/>
</dbReference>
<organism evidence="3 4">
    <name type="scientific">Mycosarcoma maydis</name>
    <name type="common">Corn smut fungus</name>
    <name type="synonym">Ustilago maydis</name>
    <dbReference type="NCBI Taxonomy" id="5270"/>
    <lineage>
        <taxon>Eukaryota</taxon>
        <taxon>Fungi</taxon>
        <taxon>Dikarya</taxon>
        <taxon>Basidiomycota</taxon>
        <taxon>Ustilaginomycotina</taxon>
        <taxon>Ustilaginomycetes</taxon>
        <taxon>Ustilaginales</taxon>
        <taxon>Ustilaginaceae</taxon>
        <taxon>Mycosarcoma</taxon>
    </lineage>
</organism>
<dbReference type="OMA" id="MASTHTY"/>
<dbReference type="GO" id="GO:0005686">
    <property type="term" value="C:U2 snRNP"/>
    <property type="evidence" value="ECO:0000318"/>
    <property type="project" value="GO_Central"/>
</dbReference>
<reference evidence="3 4" key="1">
    <citation type="journal article" date="2006" name="Nature">
        <title>Insights from the genome of the biotrophic fungal plant pathogen Ustilago maydis.</title>
        <authorList>
            <person name="Kamper J."/>
            <person name="Kahmann R."/>
            <person name="Bolker M."/>
            <person name="Ma L.J."/>
            <person name="Brefort T."/>
            <person name="Saville B.J."/>
            <person name="Banuett F."/>
            <person name="Kronstad J.W."/>
            <person name="Gold S.E."/>
            <person name="Muller O."/>
            <person name="Perlin M.H."/>
            <person name="Wosten H.A."/>
            <person name="de Vries R."/>
            <person name="Ruiz-Herrera J."/>
            <person name="Reynaga-Pena C.G."/>
            <person name="Snetselaar K."/>
            <person name="McCann M."/>
            <person name="Perez-Martin J."/>
            <person name="Feldbrugge M."/>
            <person name="Basse C.W."/>
            <person name="Steinberg G."/>
            <person name="Ibeas J.I."/>
            <person name="Holloman W."/>
            <person name="Guzman P."/>
            <person name="Farman M."/>
            <person name="Stajich J.E."/>
            <person name="Sentandreu R."/>
            <person name="Gonzalez-Prieto J.M."/>
            <person name="Kennell J.C."/>
            <person name="Molina L."/>
            <person name="Schirawski J."/>
            <person name="Mendoza-Mendoza A."/>
            <person name="Greilinger D."/>
            <person name="Munch K."/>
            <person name="Rossel N."/>
            <person name="Scherer M."/>
            <person name="Vranes M."/>
            <person name="Ladendorf O."/>
            <person name="Vincon V."/>
            <person name="Fuchs U."/>
            <person name="Sandrock B."/>
            <person name="Meng S."/>
            <person name="Ho E.C."/>
            <person name="Cahill M.J."/>
            <person name="Boyce K.J."/>
            <person name="Klose J."/>
            <person name="Klosterman S.J."/>
            <person name="Deelstra H.J."/>
            <person name="Ortiz-Castellanos L."/>
            <person name="Li W."/>
            <person name="Sanchez-Alonso P."/>
            <person name="Schreier P.H."/>
            <person name="Hauser-Hahn I."/>
            <person name="Vaupel M."/>
            <person name="Koopmann E."/>
            <person name="Friedrich G."/>
            <person name="Voss H."/>
            <person name="Schluter T."/>
            <person name="Margolis J."/>
            <person name="Platt D."/>
            <person name="Swimmer C."/>
            <person name="Gnirke A."/>
            <person name="Chen F."/>
            <person name="Vysotskaia V."/>
            <person name="Mannhaupt G."/>
            <person name="Guldener U."/>
            <person name="Munsterkotter M."/>
            <person name="Haase D."/>
            <person name="Oesterheld M."/>
            <person name="Mewes H.W."/>
            <person name="Mauceli E.W."/>
            <person name="DeCaprio D."/>
            <person name="Wade C.M."/>
            <person name="Butler J."/>
            <person name="Young S."/>
            <person name="Jaffe D.B."/>
            <person name="Calvo S."/>
            <person name="Nusbaum C."/>
            <person name="Galagan J."/>
            <person name="Birren B.W."/>
        </authorList>
    </citation>
    <scope>NUCLEOTIDE SEQUENCE [LARGE SCALE GENOMIC DNA]</scope>
    <source>
        <strain evidence="4">DSM 14603 / FGSC 9021 / UM521</strain>
    </source>
</reference>
<dbReference type="InterPro" id="IPR006568">
    <property type="entry name" value="PSP_pro-rich"/>
</dbReference>
<name>A0A0D1BWX5_MYCMD</name>
<dbReference type="GeneID" id="23565349"/>
<feature type="region of interest" description="Disordered" evidence="1">
    <location>
        <begin position="137"/>
        <end position="165"/>
    </location>
</feature>
<feature type="compositionally biased region" description="Low complexity" evidence="1">
    <location>
        <begin position="151"/>
        <end position="161"/>
    </location>
</feature>
<dbReference type="InParanoid" id="A0A0D1BWX5"/>
<feature type="region of interest" description="Disordered" evidence="1">
    <location>
        <begin position="416"/>
        <end position="462"/>
    </location>
</feature>
<dbReference type="PANTHER" id="PTHR12785">
    <property type="entry name" value="SPLICING FACTOR 3B"/>
    <property type="match status" value="1"/>
</dbReference>
<dbReference type="InterPro" id="IPR007180">
    <property type="entry name" value="DUF382"/>
</dbReference>
<dbReference type="RefSeq" id="XP_011391800.1">
    <property type="nucleotide sequence ID" value="XM_011393498.1"/>
</dbReference>
<feature type="region of interest" description="Disordered" evidence="1">
    <location>
        <begin position="1"/>
        <end position="69"/>
    </location>
</feature>
<dbReference type="GO" id="GO:0071011">
    <property type="term" value="C:precatalytic spliceosome"/>
    <property type="evidence" value="ECO:0000318"/>
    <property type="project" value="GO_Central"/>
</dbReference>
<feature type="compositionally biased region" description="Acidic residues" evidence="1">
    <location>
        <begin position="424"/>
        <end position="436"/>
    </location>
</feature>
<dbReference type="eggNOG" id="KOG2330">
    <property type="taxonomic scope" value="Eukaryota"/>
</dbReference>
<feature type="compositionally biased region" description="Basic and acidic residues" evidence="1">
    <location>
        <begin position="141"/>
        <end position="150"/>
    </location>
</feature>
<evidence type="ECO:0000313" key="3">
    <source>
        <dbReference type="EMBL" id="KIS66462.1"/>
    </source>
</evidence>
<dbReference type="GO" id="GO:0071014">
    <property type="term" value="C:post-mRNA release spliceosomal complex"/>
    <property type="evidence" value="ECO:0007669"/>
    <property type="project" value="EnsemblFungi"/>
</dbReference>
<evidence type="ECO:0000313" key="4">
    <source>
        <dbReference type="Proteomes" id="UP000000561"/>
    </source>
</evidence>
<dbReference type="GO" id="GO:0000398">
    <property type="term" value="P:mRNA splicing, via spliceosome"/>
    <property type="evidence" value="ECO:0000318"/>
    <property type="project" value="GO_Central"/>
</dbReference>
<proteinExistence type="predicted"/>
<dbReference type="EMBL" id="CM003157">
    <property type="protein sequence ID" value="KIS66462.1"/>
    <property type="molecule type" value="Genomic_DNA"/>
</dbReference>
<keyword evidence="4" id="KW-1185">Reference proteome</keyword>
<feature type="domain" description="PSP proline-rich" evidence="2">
    <location>
        <begin position="314"/>
        <end position="367"/>
    </location>
</feature>
<feature type="compositionally biased region" description="Low complexity" evidence="1">
    <location>
        <begin position="17"/>
        <end position="28"/>
    </location>
</feature>